<comment type="caution">
    <text evidence="1">The sequence shown here is derived from an EMBL/GenBank/DDBJ whole genome shotgun (WGS) entry which is preliminary data.</text>
</comment>
<name>A0A699KWI7_TANCI</name>
<gene>
    <name evidence="1" type="ORF">Tci_687087</name>
</gene>
<organism evidence="1">
    <name type="scientific">Tanacetum cinerariifolium</name>
    <name type="common">Dalmatian daisy</name>
    <name type="synonym">Chrysanthemum cinerariifolium</name>
    <dbReference type="NCBI Taxonomy" id="118510"/>
    <lineage>
        <taxon>Eukaryota</taxon>
        <taxon>Viridiplantae</taxon>
        <taxon>Streptophyta</taxon>
        <taxon>Embryophyta</taxon>
        <taxon>Tracheophyta</taxon>
        <taxon>Spermatophyta</taxon>
        <taxon>Magnoliopsida</taxon>
        <taxon>eudicotyledons</taxon>
        <taxon>Gunneridae</taxon>
        <taxon>Pentapetalae</taxon>
        <taxon>asterids</taxon>
        <taxon>campanulids</taxon>
        <taxon>Asterales</taxon>
        <taxon>Asteraceae</taxon>
        <taxon>Asteroideae</taxon>
        <taxon>Anthemideae</taxon>
        <taxon>Anthemidinae</taxon>
        <taxon>Tanacetum</taxon>
    </lineage>
</organism>
<feature type="non-terminal residue" evidence="1">
    <location>
        <position position="51"/>
    </location>
</feature>
<dbReference type="EMBL" id="BKCJ010563184">
    <property type="protein sequence ID" value="GFB15116.1"/>
    <property type="molecule type" value="Genomic_DNA"/>
</dbReference>
<sequence>MMDAMRRLSFDIMDIDGHLEIGNVDVVHFNGSGHDETFCADDLNLPFDHNI</sequence>
<dbReference type="AlphaFoldDB" id="A0A699KWI7"/>
<proteinExistence type="predicted"/>
<protein>
    <submittedName>
        <fullName evidence="1">Uncharacterized protein</fullName>
    </submittedName>
</protein>
<accession>A0A699KWI7</accession>
<evidence type="ECO:0000313" key="1">
    <source>
        <dbReference type="EMBL" id="GFB15116.1"/>
    </source>
</evidence>
<reference evidence="1" key="1">
    <citation type="journal article" date="2019" name="Sci. Rep.">
        <title>Draft genome of Tanacetum cinerariifolium, the natural source of mosquito coil.</title>
        <authorList>
            <person name="Yamashiro T."/>
            <person name="Shiraishi A."/>
            <person name="Satake H."/>
            <person name="Nakayama K."/>
        </authorList>
    </citation>
    <scope>NUCLEOTIDE SEQUENCE</scope>
</reference>